<dbReference type="EMBL" id="BNCP01000017">
    <property type="protein sequence ID" value="GIL80060.1"/>
    <property type="molecule type" value="Genomic_DNA"/>
</dbReference>
<name>A0A8J4GJB4_9CHLO</name>
<evidence type="ECO:0000313" key="2">
    <source>
        <dbReference type="EMBL" id="GIL80060.1"/>
    </source>
</evidence>
<feature type="compositionally biased region" description="Acidic residues" evidence="1">
    <location>
        <begin position="154"/>
        <end position="171"/>
    </location>
</feature>
<dbReference type="Proteomes" id="UP000747110">
    <property type="component" value="Unassembled WGS sequence"/>
</dbReference>
<sequence>MSWLGKFQVRRKSDGSLGEAEVTLLNLQGGCFVMVRWEGGHIERNMSLSWLFEIAERVETTTGSSSRELLDKVDAVNSMFIKHARRWGRHPAAGGGQQHQKRQQWRRQQQQQGKLAQQRQQLQDEQKPAEMDEHYTAGGPQQHLTSRAQQQEAALEEQEVEAPLEEQEEVEAALAAGPSTSRRPAGAVLTRGIGDGSLNKHLQVNAVHMEDPRAPRPLGGAVPCDEWAALEKKRREERRGEEEKERKQKKGKKEKKEKERKGKKEKRDHGRSGGEAPGRSLTQPLLQRGGHTQHQPAGPTSLQTLQLSPPPPPPNHQPPPSSRAGPTITTDDVGEHGHQRKWQQQRKGFISGEEEAELRAEVATGRFIYSTITGRKYPASLCCLPHDLKLKDCVSTRWSPHYEHDVIDRIMDEVQDDRGRSWFLIKWKGCELDPGNEYHQGHWEKAHNVPLLRRRARKAWEECKPFWFLEAPEPMEVEAAAADNGSGG</sequence>
<feature type="compositionally biased region" description="Basic and acidic residues" evidence="1">
    <location>
        <begin position="233"/>
        <end position="246"/>
    </location>
</feature>
<evidence type="ECO:0000256" key="1">
    <source>
        <dbReference type="SAM" id="MobiDB-lite"/>
    </source>
</evidence>
<proteinExistence type="predicted"/>
<dbReference type="OrthoDB" id="553125at2759"/>
<feature type="compositionally biased region" description="Low complexity" evidence="1">
    <location>
        <begin position="106"/>
        <end position="121"/>
    </location>
</feature>
<feature type="region of interest" description="Disordered" evidence="1">
    <location>
        <begin position="233"/>
        <end position="349"/>
    </location>
</feature>
<feature type="compositionally biased region" description="Basic and acidic residues" evidence="1">
    <location>
        <begin position="122"/>
        <end position="135"/>
    </location>
</feature>
<evidence type="ECO:0000313" key="3">
    <source>
        <dbReference type="Proteomes" id="UP000747110"/>
    </source>
</evidence>
<comment type="caution">
    <text evidence="2">The sequence shown here is derived from an EMBL/GenBank/DDBJ whole genome shotgun (WGS) entry which is preliminary data.</text>
</comment>
<feature type="compositionally biased region" description="Polar residues" evidence="1">
    <location>
        <begin position="280"/>
        <end position="295"/>
    </location>
</feature>
<dbReference type="AlphaFoldDB" id="A0A8J4GJB4"/>
<keyword evidence="3" id="KW-1185">Reference proteome</keyword>
<feature type="compositionally biased region" description="Basic and acidic residues" evidence="1">
    <location>
        <begin position="254"/>
        <end position="272"/>
    </location>
</feature>
<feature type="compositionally biased region" description="Pro residues" evidence="1">
    <location>
        <begin position="308"/>
        <end position="321"/>
    </location>
</feature>
<feature type="region of interest" description="Disordered" evidence="1">
    <location>
        <begin position="89"/>
        <end position="195"/>
    </location>
</feature>
<gene>
    <name evidence="2" type="ORF">Vretifemale_9262</name>
</gene>
<dbReference type="InterPro" id="IPR000953">
    <property type="entry name" value="Chromo/chromo_shadow_dom"/>
</dbReference>
<dbReference type="PROSITE" id="PS50013">
    <property type="entry name" value="CHROMO_2"/>
    <property type="match status" value="1"/>
</dbReference>
<organism evidence="2 3">
    <name type="scientific">Volvox reticuliferus</name>
    <dbReference type="NCBI Taxonomy" id="1737510"/>
    <lineage>
        <taxon>Eukaryota</taxon>
        <taxon>Viridiplantae</taxon>
        <taxon>Chlorophyta</taxon>
        <taxon>core chlorophytes</taxon>
        <taxon>Chlorophyceae</taxon>
        <taxon>CS clade</taxon>
        <taxon>Chlamydomonadales</taxon>
        <taxon>Volvocaceae</taxon>
        <taxon>Volvox</taxon>
    </lineage>
</organism>
<protein>
    <submittedName>
        <fullName evidence="2">Uncharacterized protein</fullName>
    </submittedName>
</protein>
<accession>A0A8J4GJB4</accession>
<reference evidence="2" key="1">
    <citation type="journal article" date="2021" name="Proc. Natl. Acad. Sci. U.S.A.">
        <title>Three genomes in the algal genus Volvox reveal the fate of a haploid sex-determining region after a transition to homothallism.</title>
        <authorList>
            <person name="Yamamoto K."/>
            <person name="Hamaji T."/>
            <person name="Kawai-Toyooka H."/>
            <person name="Matsuzaki R."/>
            <person name="Takahashi F."/>
            <person name="Nishimura Y."/>
            <person name="Kawachi M."/>
            <person name="Noguchi H."/>
            <person name="Minakuchi Y."/>
            <person name="Umen J.G."/>
            <person name="Toyoda A."/>
            <person name="Nozaki H."/>
        </authorList>
    </citation>
    <scope>NUCLEOTIDE SEQUENCE</scope>
    <source>
        <strain evidence="2">NIES-3786</strain>
    </source>
</reference>